<evidence type="ECO:0000256" key="3">
    <source>
        <dbReference type="ARBA" id="ARBA00022448"/>
    </source>
</evidence>
<dbReference type="GO" id="GO:0031981">
    <property type="term" value="C:nuclear lumen"/>
    <property type="evidence" value="ECO:0007669"/>
    <property type="project" value="UniProtKB-ARBA"/>
</dbReference>
<proteinExistence type="inferred from homology"/>
<dbReference type="EMBL" id="CAUYUE010000017">
    <property type="protein sequence ID" value="CAK0787597.1"/>
    <property type="molecule type" value="Genomic_DNA"/>
</dbReference>
<dbReference type="Pfam" id="PF13513">
    <property type="entry name" value="HEAT_EZ"/>
    <property type="match status" value="1"/>
</dbReference>
<keyword evidence="6" id="KW-0653">Protein transport</keyword>
<dbReference type="GO" id="GO:0006606">
    <property type="term" value="P:protein import into nucleus"/>
    <property type="evidence" value="ECO:0007669"/>
    <property type="project" value="InterPro"/>
</dbReference>
<protein>
    <recommendedName>
        <fullName evidence="10">Importin N-terminal domain-containing protein</fullName>
    </recommendedName>
</protein>
<dbReference type="PROSITE" id="PS50166">
    <property type="entry name" value="IMPORTIN_B_NT"/>
    <property type="match status" value="1"/>
</dbReference>
<dbReference type="GO" id="GO:0031267">
    <property type="term" value="F:small GTPase binding"/>
    <property type="evidence" value="ECO:0007669"/>
    <property type="project" value="InterPro"/>
</dbReference>
<evidence type="ECO:0000256" key="9">
    <source>
        <dbReference type="SAM" id="MobiDB-lite"/>
    </source>
</evidence>
<accession>A0AAV1ILM5</accession>
<keyword evidence="3" id="KW-0813">Transport</keyword>
<feature type="region of interest" description="Disordered" evidence="9">
    <location>
        <begin position="366"/>
        <end position="386"/>
    </location>
</feature>
<dbReference type="Proteomes" id="UP001314263">
    <property type="component" value="Unassembled WGS sequence"/>
</dbReference>
<dbReference type="InterPro" id="IPR040122">
    <property type="entry name" value="Importin_beta"/>
</dbReference>
<dbReference type="InterPro" id="IPR016024">
    <property type="entry name" value="ARM-type_fold"/>
</dbReference>
<reference evidence="11 12" key="1">
    <citation type="submission" date="2023-10" db="EMBL/GenBank/DDBJ databases">
        <authorList>
            <person name="Maclean D."/>
            <person name="Macfadyen A."/>
        </authorList>
    </citation>
    <scope>NUCLEOTIDE SEQUENCE [LARGE SCALE GENOMIC DNA]</scope>
</reference>
<name>A0AAV1ILM5_9CHLO</name>
<evidence type="ECO:0000256" key="4">
    <source>
        <dbReference type="ARBA" id="ARBA00022490"/>
    </source>
</evidence>
<evidence type="ECO:0000256" key="5">
    <source>
        <dbReference type="ARBA" id="ARBA00022737"/>
    </source>
</evidence>
<keyword evidence="5" id="KW-0677">Repeat</keyword>
<keyword evidence="7" id="KW-0539">Nucleus</keyword>
<evidence type="ECO:0000256" key="1">
    <source>
        <dbReference type="ARBA" id="ARBA00004123"/>
    </source>
</evidence>
<evidence type="ECO:0000256" key="7">
    <source>
        <dbReference type="ARBA" id="ARBA00023242"/>
    </source>
</evidence>
<evidence type="ECO:0000256" key="6">
    <source>
        <dbReference type="ARBA" id="ARBA00022927"/>
    </source>
</evidence>
<organism evidence="11 12">
    <name type="scientific">Coccomyxa viridis</name>
    <dbReference type="NCBI Taxonomy" id="1274662"/>
    <lineage>
        <taxon>Eukaryota</taxon>
        <taxon>Viridiplantae</taxon>
        <taxon>Chlorophyta</taxon>
        <taxon>core chlorophytes</taxon>
        <taxon>Trebouxiophyceae</taxon>
        <taxon>Trebouxiophyceae incertae sedis</taxon>
        <taxon>Coccomyxaceae</taxon>
        <taxon>Coccomyxa</taxon>
    </lineage>
</organism>
<dbReference type="Gene3D" id="1.25.10.10">
    <property type="entry name" value="Leucine-rich Repeat Variant"/>
    <property type="match status" value="1"/>
</dbReference>
<dbReference type="SMART" id="SM00913">
    <property type="entry name" value="IBN_N"/>
    <property type="match status" value="1"/>
</dbReference>
<dbReference type="AlphaFoldDB" id="A0AAV1ILM5"/>
<evidence type="ECO:0000313" key="12">
    <source>
        <dbReference type="Proteomes" id="UP001314263"/>
    </source>
</evidence>
<dbReference type="SUPFAM" id="SSF48371">
    <property type="entry name" value="ARM repeat"/>
    <property type="match status" value="1"/>
</dbReference>
<evidence type="ECO:0000259" key="10">
    <source>
        <dbReference type="PROSITE" id="PS50166"/>
    </source>
</evidence>
<feature type="region of interest" description="Disordered" evidence="9">
    <location>
        <begin position="1"/>
        <end position="20"/>
    </location>
</feature>
<dbReference type="GO" id="GO:0005737">
    <property type="term" value="C:cytoplasm"/>
    <property type="evidence" value="ECO:0007669"/>
    <property type="project" value="UniProtKB-SubCell"/>
</dbReference>
<evidence type="ECO:0000313" key="11">
    <source>
        <dbReference type="EMBL" id="CAK0787597.1"/>
    </source>
</evidence>
<dbReference type="InterPro" id="IPR011989">
    <property type="entry name" value="ARM-like"/>
</dbReference>
<dbReference type="PANTHER" id="PTHR10527">
    <property type="entry name" value="IMPORTIN BETA"/>
    <property type="match status" value="1"/>
</dbReference>
<evidence type="ECO:0000256" key="2">
    <source>
        <dbReference type="ARBA" id="ARBA00004496"/>
    </source>
</evidence>
<comment type="subcellular location">
    <subcellularLocation>
        <location evidence="2">Cytoplasm</location>
    </subcellularLocation>
    <subcellularLocation>
        <location evidence="1">Nucleus</location>
    </subcellularLocation>
</comment>
<sequence>MPEQGSWRPTDKPQEGAWSPQESGVHQICYLLAQVQKPGSDQGQILQQLDQCKSYPDFNNYLAFIFAQGDSLPIEVRQSAGLLLKNNLKAQYAATTEEFRKYIKVALLHAIRSPSKPLRHVVGTNVAVIVGVGGLPTWPELLMSFVQCLESSDPNALEGALDALYKICEDAPVQLESEVATEAGTAQRASKMLVPRLLALFSSPYEDAKCLAVSIMNLLAGGAPSAVVEHMDTYLAGLFALAHDPSTEVRKPVCTGLVQLLHLQPERLGPHMQSIIEYMLDSTQCGDEGVALESCEFWSAFCEASVAQPDRLNPEILRPFLGRLVPVLLKNMVYDEYDEEVAAAEAAEEAAIAGRTLEDKDAEIKPFLPKNASRGEGGDDEDDDGEEVNRWNLRKCSAAGLDVLSTVFGDELLPIVLPIVEQKLREEDWRARESAILALGAISEGCANGLLSHLTEMVAIMLPMLLDARPLVRSISCWALSRYSYWIVQASVELNSQGKQQFDTVVAGLLTRVRDANKHVQEAACSALATLEEAAGRELLESSRITAILKTLAAALQMYGRKNLRILYDAISTLCDAIGGALAEPSLLQILMPPLQEKWASLPDTDRELQPLFECFTSLATALGPAYEPYAQATFDRCMRILTMQLQASGGGASIANGQHPPIEPEKEFVICSLDLISGLAESLGPAMEALVGRSNLRVILIQCCQDLSADVRQSAFALAGDLAKVAAAHLAPSSADLLALGVANLQPAMLRAESMSACNNACWSLGEMAVKLKPEELSPLAAAIVERLVPILQNMNSMPRSIVENSAITLGRVAWVCPGQIAPHLAHFVGPWCSALRSIRDDVEKEHAFLGLCALLRANPEAALTSWVQLCEAMASWRMMQDEGLRNELTLLLQAFKANLGGQWEHYWGVLEAPVREKLSIMYGL</sequence>
<evidence type="ECO:0000256" key="8">
    <source>
        <dbReference type="ARBA" id="ARBA00038423"/>
    </source>
</evidence>
<feature type="domain" description="Importin N-terminal" evidence="10">
    <location>
        <begin position="45"/>
        <end position="113"/>
    </location>
</feature>
<gene>
    <name evidence="11" type="ORF">CVIRNUC_010819</name>
</gene>
<comment type="caution">
    <text evidence="11">The sequence shown here is derived from an EMBL/GenBank/DDBJ whole genome shotgun (WGS) entry which is preliminary data.</text>
</comment>
<keyword evidence="4" id="KW-0963">Cytoplasm</keyword>
<comment type="similarity">
    <text evidence="8">Belongs to the importin beta family. Importin beta-2 subfamily.</text>
</comment>
<keyword evidence="12" id="KW-1185">Reference proteome</keyword>
<dbReference type="FunFam" id="1.25.10.10:FF:000028">
    <property type="entry name" value="Transportin-1 isoform 1"/>
    <property type="match status" value="1"/>
</dbReference>
<dbReference type="InterPro" id="IPR001494">
    <property type="entry name" value="Importin-beta_N"/>
</dbReference>
<dbReference type="Pfam" id="PF03810">
    <property type="entry name" value="IBN_N"/>
    <property type="match status" value="1"/>
</dbReference>